<dbReference type="InterPro" id="IPR005748">
    <property type="entry name" value="DNA_mismatch_repair_MutS"/>
</dbReference>
<sequence length="887" mass="99906">MSKKKNTPMMEQYLSIKKSHQDAILFYRMGDFYEMFLEDAQKAASILEISLTSRNKNDTDPIPMCGVPFRAADNYIAKLIENGCKVAVCEQMEDASATKGLVKREVVRVITPGMILTEELLDKKSNNFLLALSKTRDVCGIAYLDISTGTFKTTQVESRQSKIPEQLIDEALKVDPKEILLPSNFKTDPVYKHIRQAFYGRQITYLDKTDFSLEEAKERLLDKFKTRSLEGFGAENLHASICAAGAILSYVQNTQMQDTKHIFQIIPYDLKNFLVIDDRSCKNLEILTNIQTLNKKGTLIHVLDRTVTAMGSRLIKNWVRYPLIDKNKIQQRLDCIEELTRAAHIHQLIINHLKSVYDLERLGGKISMGQGNARDLIALKNSLKKLPILFKELSLFQSPLLNGKNFEERETILSELNALAALIEKAIRDDATHVLNEGGLINDGYSPELDELLLISRDGKSWIAKAEATEKEKTKLSSLKIKYNRVFGYFIEVSKAQAVSVPDHYIRKQTLVNAERYITDEMKQVESTILNAQDKRNAMEYKIFCTIRDKIVSKATLILKTADFIATVDVLQGLALVASENSYTKPFINEKNLICIEDGRHPVVEKLIKGERYVPNSIEIDDIENQTLLITGPNMAGKSTVLRQVALTILMAQMGSFVPAQKASVCIVDRIFTRVGALDNLSSGQSTFMVEMEETANIINNATNNSLVILDEIGRGTSTYDGMSIAWAVAEYLHDLNNKGVKTLFATHYHELIKLEQIKPRIKNFNIAVKEFNDNIVFLRRLVQGGTNKSYGIQVAKLAGVPDIVINNAKQILSGIEKKNETDALKQPPKETKTKGKKKNKKDDDQLDLFGNNEQSIKKMLEKIDISSITPLEAINLLNDLKQKASN</sequence>
<organism evidence="13 14">
    <name type="scientific">Desulfobacula toluolica (strain DSM 7467 / Tol2)</name>
    <dbReference type="NCBI Taxonomy" id="651182"/>
    <lineage>
        <taxon>Bacteria</taxon>
        <taxon>Pseudomonadati</taxon>
        <taxon>Thermodesulfobacteriota</taxon>
        <taxon>Desulfobacteria</taxon>
        <taxon>Desulfobacterales</taxon>
        <taxon>Desulfobacteraceae</taxon>
        <taxon>Desulfobacula</taxon>
    </lineage>
</organism>
<feature type="binding site" evidence="9">
    <location>
        <begin position="632"/>
        <end position="639"/>
    </location>
    <ligand>
        <name>ATP</name>
        <dbReference type="ChEBI" id="CHEBI:30616"/>
    </ligand>
</feature>
<dbReference type="InterPro" id="IPR007861">
    <property type="entry name" value="DNA_mismatch_repair_MutS_clamp"/>
</dbReference>
<keyword evidence="14" id="KW-1185">Reference proteome</keyword>
<dbReference type="Pfam" id="PF00488">
    <property type="entry name" value="MutS_V"/>
    <property type="match status" value="1"/>
</dbReference>
<dbReference type="AlphaFoldDB" id="K0N7U6"/>
<dbReference type="InterPro" id="IPR016151">
    <property type="entry name" value="DNA_mismatch_repair_MutS_N"/>
</dbReference>
<dbReference type="NCBIfam" id="NF003810">
    <property type="entry name" value="PRK05399.1"/>
    <property type="match status" value="1"/>
</dbReference>
<dbReference type="GO" id="GO:0003684">
    <property type="term" value="F:damaged DNA binding"/>
    <property type="evidence" value="ECO:0007669"/>
    <property type="project" value="UniProtKB-UniRule"/>
</dbReference>
<keyword evidence="7 9" id="KW-0234">DNA repair</keyword>
<keyword evidence="4 9" id="KW-0227">DNA damage</keyword>
<comment type="similarity">
    <text evidence="1 9 10">Belongs to the DNA mismatch repair MutS family.</text>
</comment>
<keyword evidence="3 9" id="KW-0547">Nucleotide-binding</keyword>
<dbReference type="GO" id="GO:0030983">
    <property type="term" value="F:mismatched DNA binding"/>
    <property type="evidence" value="ECO:0007669"/>
    <property type="project" value="InterPro"/>
</dbReference>
<feature type="region of interest" description="Disordered" evidence="11">
    <location>
        <begin position="820"/>
        <end position="850"/>
    </location>
</feature>
<dbReference type="GO" id="GO:0006298">
    <property type="term" value="P:mismatch repair"/>
    <property type="evidence" value="ECO:0007669"/>
    <property type="project" value="UniProtKB-UniRule"/>
</dbReference>
<dbReference type="RefSeq" id="WP_014957345.1">
    <property type="nucleotide sequence ID" value="NC_018645.1"/>
</dbReference>
<dbReference type="InterPro" id="IPR036187">
    <property type="entry name" value="DNA_mismatch_repair_MutS_sf"/>
</dbReference>
<dbReference type="GO" id="GO:0005524">
    <property type="term" value="F:ATP binding"/>
    <property type="evidence" value="ECO:0007669"/>
    <property type="project" value="UniProtKB-UniRule"/>
</dbReference>
<evidence type="ECO:0000256" key="4">
    <source>
        <dbReference type="ARBA" id="ARBA00022763"/>
    </source>
</evidence>
<name>K0N7U6_DESTT</name>
<dbReference type="Proteomes" id="UP000007347">
    <property type="component" value="Chromosome"/>
</dbReference>
<dbReference type="FunFam" id="3.40.50.300:FF:000870">
    <property type="entry name" value="MutS protein homolog 4"/>
    <property type="match status" value="1"/>
</dbReference>
<dbReference type="InterPro" id="IPR007696">
    <property type="entry name" value="DNA_mismatch_repair_MutS_core"/>
</dbReference>
<evidence type="ECO:0000256" key="8">
    <source>
        <dbReference type="ARBA" id="ARBA00024647"/>
    </source>
</evidence>
<evidence type="ECO:0000256" key="5">
    <source>
        <dbReference type="ARBA" id="ARBA00022840"/>
    </source>
</evidence>
<dbReference type="OrthoDB" id="9802448at2"/>
<evidence type="ECO:0000259" key="12">
    <source>
        <dbReference type="PROSITE" id="PS00486"/>
    </source>
</evidence>
<dbReference type="InterPro" id="IPR007695">
    <property type="entry name" value="DNA_mismatch_repair_MutS-lik_N"/>
</dbReference>
<dbReference type="Pfam" id="PF05192">
    <property type="entry name" value="MutS_III"/>
    <property type="match status" value="1"/>
</dbReference>
<evidence type="ECO:0000256" key="3">
    <source>
        <dbReference type="ARBA" id="ARBA00022741"/>
    </source>
</evidence>
<protein>
    <recommendedName>
        <fullName evidence="2 9">DNA mismatch repair protein MutS</fullName>
    </recommendedName>
</protein>
<dbReference type="InterPro" id="IPR017261">
    <property type="entry name" value="DNA_mismatch_repair_MutS/MSH"/>
</dbReference>
<dbReference type="PANTHER" id="PTHR11361:SF34">
    <property type="entry name" value="DNA MISMATCH REPAIR PROTEIN MSH1, MITOCHONDRIAL"/>
    <property type="match status" value="1"/>
</dbReference>
<evidence type="ECO:0000256" key="9">
    <source>
        <dbReference type="HAMAP-Rule" id="MF_00096"/>
    </source>
</evidence>
<dbReference type="PANTHER" id="PTHR11361">
    <property type="entry name" value="DNA MISMATCH REPAIR PROTEIN MUTS FAMILY MEMBER"/>
    <property type="match status" value="1"/>
</dbReference>
<dbReference type="PATRIC" id="fig|651182.5.peg.2199"/>
<dbReference type="HAMAP" id="MF_00096">
    <property type="entry name" value="MutS"/>
    <property type="match status" value="1"/>
</dbReference>
<reference evidence="13 14" key="1">
    <citation type="journal article" date="2013" name="Environ. Microbiol.">
        <title>Complete genome, catabolic sub-proteomes and key-metabolites of Desulfobacula toluolica Tol2, a marine, aromatic compound-degrading, sulfate-reducing bacterium.</title>
        <authorList>
            <person name="Wohlbrand L."/>
            <person name="Jacob J.H."/>
            <person name="Kube M."/>
            <person name="Mussmann M."/>
            <person name="Jarling R."/>
            <person name="Beck A."/>
            <person name="Amann R."/>
            <person name="Wilkes H."/>
            <person name="Reinhardt R."/>
            <person name="Rabus R."/>
        </authorList>
    </citation>
    <scope>NUCLEOTIDE SEQUENCE [LARGE SCALE GENOMIC DNA]</scope>
    <source>
        <strain evidence="14">DSM 7467 / Tol2</strain>
    </source>
</reference>
<dbReference type="SMART" id="SM00533">
    <property type="entry name" value="MUTSd"/>
    <property type="match status" value="1"/>
</dbReference>
<dbReference type="SUPFAM" id="SSF52540">
    <property type="entry name" value="P-loop containing nucleoside triphosphate hydrolases"/>
    <property type="match status" value="1"/>
</dbReference>
<dbReference type="KEGG" id="dto:TOL2_C18430"/>
<dbReference type="GO" id="GO:0140664">
    <property type="term" value="F:ATP-dependent DNA damage sensor activity"/>
    <property type="evidence" value="ECO:0007669"/>
    <property type="project" value="InterPro"/>
</dbReference>
<dbReference type="STRING" id="651182.TOL2_C18430"/>
<dbReference type="SUPFAM" id="SSF53150">
    <property type="entry name" value="DNA repair protein MutS, domain II"/>
    <property type="match status" value="1"/>
</dbReference>
<evidence type="ECO:0000256" key="2">
    <source>
        <dbReference type="ARBA" id="ARBA00021982"/>
    </source>
</evidence>
<comment type="function">
    <text evidence="8 9">This protein is involved in the repair of mismatches in DNA. It is possible that it carries out the mismatch recognition step. This protein has a weak ATPase activity.</text>
</comment>
<evidence type="ECO:0000256" key="1">
    <source>
        <dbReference type="ARBA" id="ARBA00006271"/>
    </source>
</evidence>
<dbReference type="FunFam" id="3.40.1170.10:FF:000001">
    <property type="entry name" value="DNA mismatch repair protein MutS"/>
    <property type="match status" value="1"/>
</dbReference>
<proteinExistence type="inferred from homology"/>
<dbReference type="InterPro" id="IPR036678">
    <property type="entry name" value="MutS_con_dom_sf"/>
</dbReference>
<accession>K0N7U6</accession>
<evidence type="ECO:0000313" key="13">
    <source>
        <dbReference type="EMBL" id="CCK80004.1"/>
    </source>
</evidence>
<dbReference type="Gene3D" id="1.10.1420.10">
    <property type="match status" value="2"/>
</dbReference>
<dbReference type="Pfam" id="PF05190">
    <property type="entry name" value="MutS_IV"/>
    <property type="match status" value="1"/>
</dbReference>
<dbReference type="SUPFAM" id="SSF48334">
    <property type="entry name" value="DNA repair protein MutS, domain III"/>
    <property type="match status" value="1"/>
</dbReference>
<dbReference type="InterPro" id="IPR000432">
    <property type="entry name" value="DNA_mismatch_repair_MutS_C"/>
</dbReference>
<dbReference type="InterPro" id="IPR027417">
    <property type="entry name" value="P-loop_NTPase"/>
</dbReference>
<dbReference type="CDD" id="cd03284">
    <property type="entry name" value="ABC_MutS1"/>
    <property type="match status" value="1"/>
</dbReference>
<evidence type="ECO:0000256" key="10">
    <source>
        <dbReference type="RuleBase" id="RU003756"/>
    </source>
</evidence>
<dbReference type="Gene3D" id="3.40.50.300">
    <property type="entry name" value="P-loop containing nucleotide triphosphate hydrolases"/>
    <property type="match status" value="1"/>
</dbReference>
<gene>
    <name evidence="9 13" type="primary">mutS</name>
    <name evidence="13" type="ordered locus">TOL2_C18430</name>
</gene>
<evidence type="ECO:0000256" key="7">
    <source>
        <dbReference type="ARBA" id="ARBA00023204"/>
    </source>
</evidence>
<dbReference type="Gene3D" id="3.30.420.110">
    <property type="entry name" value="MutS, connector domain"/>
    <property type="match status" value="1"/>
</dbReference>
<keyword evidence="6 9" id="KW-0238">DNA-binding</keyword>
<dbReference type="Pfam" id="PF05188">
    <property type="entry name" value="MutS_II"/>
    <property type="match status" value="1"/>
</dbReference>
<evidence type="ECO:0000256" key="11">
    <source>
        <dbReference type="SAM" id="MobiDB-lite"/>
    </source>
</evidence>
<feature type="compositionally biased region" description="Basic and acidic residues" evidence="11">
    <location>
        <begin position="820"/>
        <end position="834"/>
    </location>
</feature>
<dbReference type="SUPFAM" id="SSF55271">
    <property type="entry name" value="DNA repair protein MutS, domain I"/>
    <property type="match status" value="1"/>
</dbReference>
<dbReference type="GO" id="GO:0005829">
    <property type="term" value="C:cytosol"/>
    <property type="evidence" value="ECO:0007669"/>
    <property type="project" value="TreeGrafter"/>
</dbReference>
<keyword evidence="5 9" id="KW-0067">ATP-binding</keyword>
<evidence type="ECO:0000313" key="14">
    <source>
        <dbReference type="Proteomes" id="UP000007347"/>
    </source>
</evidence>
<dbReference type="InterPro" id="IPR007860">
    <property type="entry name" value="DNA_mmatch_repair_MutS_con_dom"/>
</dbReference>
<dbReference type="Pfam" id="PF01624">
    <property type="entry name" value="MutS_I"/>
    <property type="match status" value="1"/>
</dbReference>
<dbReference type="PIRSF" id="PIRSF037677">
    <property type="entry name" value="DNA_mis_repair_Msh6"/>
    <property type="match status" value="1"/>
</dbReference>
<dbReference type="HOGENOM" id="CLU_002472_3_1_7"/>
<evidence type="ECO:0000256" key="6">
    <source>
        <dbReference type="ARBA" id="ARBA00023125"/>
    </source>
</evidence>
<dbReference type="EMBL" id="FO203503">
    <property type="protein sequence ID" value="CCK80004.1"/>
    <property type="molecule type" value="Genomic_DNA"/>
</dbReference>
<feature type="domain" description="DNA mismatch repair proteins mutS family" evidence="12">
    <location>
        <begin position="706"/>
        <end position="722"/>
    </location>
</feature>
<dbReference type="PROSITE" id="PS00486">
    <property type="entry name" value="DNA_MISMATCH_REPAIR_2"/>
    <property type="match status" value="1"/>
</dbReference>
<dbReference type="SMART" id="SM00534">
    <property type="entry name" value="MUTSac"/>
    <property type="match status" value="1"/>
</dbReference>
<dbReference type="NCBIfam" id="TIGR01070">
    <property type="entry name" value="mutS1"/>
    <property type="match status" value="1"/>
</dbReference>
<dbReference type="InterPro" id="IPR045076">
    <property type="entry name" value="MutS"/>
</dbReference>
<dbReference type="Gene3D" id="3.40.1170.10">
    <property type="entry name" value="DNA repair protein MutS, domain I"/>
    <property type="match status" value="1"/>
</dbReference>